<evidence type="ECO:0000256" key="1">
    <source>
        <dbReference type="ARBA" id="ARBA00023015"/>
    </source>
</evidence>
<protein>
    <submittedName>
        <fullName evidence="5">LacI family transcriptional regulator</fullName>
    </submittedName>
</protein>
<evidence type="ECO:0000256" key="3">
    <source>
        <dbReference type="ARBA" id="ARBA00023163"/>
    </source>
</evidence>
<dbReference type="CDD" id="cd06267">
    <property type="entry name" value="PBP1_LacI_sugar_binding-like"/>
    <property type="match status" value="1"/>
</dbReference>
<dbReference type="InterPro" id="IPR028082">
    <property type="entry name" value="Peripla_BP_I"/>
</dbReference>
<keyword evidence="1" id="KW-0805">Transcription regulation</keyword>
<dbReference type="EMBL" id="MBUA01000001">
    <property type="protein sequence ID" value="MBC6489828.1"/>
    <property type="molecule type" value="Genomic_DNA"/>
</dbReference>
<dbReference type="PANTHER" id="PTHR30146">
    <property type="entry name" value="LACI-RELATED TRANSCRIPTIONAL REPRESSOR"/>
    <property type="match status" value="1"/>
</dbReference>
<keyword evidence="6" id="KW-1185">Reference proteome</keyword>
<reference evidence="5 6" key="1">
    <citation type="submission" date="2016-07" db="EMBL/GenBank/DDBJ databases">
        <title>Genome analysis of Flavihumibacter stibioxidans YS-17.</title>
        <authorList>
            <person name="Shi K."/>
            <person name="Han Y."/>
            <person name="Wang G."/>
        </authorList>
    </citation>
    <scope>NUCLEOTIDE SEQUENCE [LARGE SCALE GENOMIC DNA]</scope>
    <source>
        <strain evidence="5 6">YS-17</strain>
    </source>
</reference>
<dbReference type="InterPro" id="IPR001761">
    <property type="entry name" value="Peripla_BP/Lac1_sug-bd_dom"/>
</dbReference>
<dbReference type="Pfam" id="PF00356">
    <property type="entry name" value="LacI"/>
    <property type="match status" value="1"/>
</dbReference>
<dbReference type="Gene3D" id="1.10.260.40">
    <property type="entry name" value="lambda repressor-like DNA-binding domains"/>
    <property type="match status" value="1"/>
</dbReference>
<name>A0ABR7M479_9BACT</name>
<dbReference type="SUPFAM" id="SSF53822">
    <property type="entry name" value="Periplasmic binding protein-like I"/>
    <property type="match status" value="1"/>
</dbReference>
<dbReference type="SUPFAM" id="SSF47413">
    <property type="entry name" value="lambda repressor-like DNA-binding domains"/>
    <property type="match status" value="1"/>
</dbReference>
<organism evidence="5 6">
    <name type="scientific">Flavihumibacter stibioxidans</name>
    <dbReference type="NCBI Taxonomy" id="1834163"/>
    <lineage>
        <taxon>Bacteria</taxon>
        <taxon>Pseudomonadati</taxon>
        <taxon>Bacteroidota</taxon>
        <taxon>Chitinophagia</taxon>
        <taxon>Chitinophagales</taxon>
        <taxon>Chitinophagaceae</taxon>
        <taxon>Flavihumibacter</taxon>
    </lineage>
</organism>
<dbReference type="PROSITE" id="PS50932">
    <property type="entry name" value="HTH_LACI_2"/>
    <property type="match status" value="1"/>
</dbReference>
<evidence type="ECO:0000313" key="5">
    <source>
        <dbReference type="EMBL" id="MBC6489828.1"/>
    </source>
</evidence>
<dbReference type="Proteomes" id="UP000765802">
    <property type="component" value="Unassembled WGS sequence"/>
</dbReference>
<gene>
    <name evidence="5" type="ORF">BC349_02530</name>
</gene>
<keyword evidence="2" id="KW-0238">DNA-binding</keyword>
<dbReference type="InterPro" id="IPR010982">
    <property type="entry name" value="Lambda_DNA-bd_dom_sf"/>
</dbReference>
<comment type="caution">
    <text evidence="5">The sequence shown here is derived from an EMBL/GenBank/DDBJ whole genome shotgun (WGS) entry which is preliminary data.</text>
</comment>
<dbReference type="Pfam" id="PF00532">
    <property type="entry name" value="Peripla_BP_1"/>
    <property type="match status" value="1"/>
</dbReference>
<dbReference type="InterPro" id="IPR000843">
    <property type="entry name" value="HTH_LacI"/>
</dbReference>
<sequence>MTNSRITIKDLAERLNLSISTISRALNDHPSIGKKTTKEVKKLARELGFTPNTMASNLRRNKTQSIGVIVPRIDIHFHSHVISGIEETAYRLGYNVTIFQSRDSLEREIAVTEILQAKRVEGVIACLGLETTDSRHFARFNEIKIPLVFYDRVSKDVESSKVIIDDFDAAFRATEHLINTGCRNIAHIAGNRNTDIFKARVKGYKAALLKHDLEANENLIQYTSELSYEEGATCAKKLLTVTPLPDGVFCANDNTAISAIQVFKKANLRIPEDIAVVGFSNYPISSIMEPTLTTIDDRAFEMGQTAAKLLIRQIEDKDQNIASETIVIKTDLIVRDSTNRNPKG</sequence>
<proteinExistence type="predicted"/>
<dbReference type="PANTHER" id="PTHR30146:SF109">
    <property type="entry name" value="HTH-TYPE TRANSCRIPTIONAL REGULATOR GALS"/>
    <property type="match status" value="1"/>
</dbReference>
<evidence type="ECO:0000259" key="4">
    <source>
        <dbReference type="PROSITE" id="PS50932"/>
    </source>
</evidence>
<dbReference type="SMART" id="SM00354">
    <property type="entry name" value="HTH_LACI"/>
    <property type="match status" value="1"/>
</dbReference>
<dbReference type="Gene3D" id="3.40.50.2300">
    <property type="match status" value="2"/>
</dbReference>
<accession>A0ABR7M479</accession>
<evidence type="ECO:0000313" key="6">
    <source>
        <dbReference type="Proteomes" id="UP000765802"/>
    </source>
</evidence>
<dbReference type="RefSeq" id="WP_187255173.1">
    <property type="nucleotide sequence ID" value="NZ_JBHULF010000006.1"/>
</dbReference>
<evidence type="ECO:0000256" key="2">
    <source>
        <dbReference type="ARBA" id="ARBA00023125"/>
    </source>
</evidence>
<keyword evidence="3" id="KW-0804">Transcription</keyword>
<feature type="domain" description="HTH lacI-type" evidence="4">
    <location>
        <begin position="6"/>
        <end position="60"/>
    </location>
</feature>
<dbReference type="CDD" id="cd01392">
    <property type="entry name" value="HTH_LacI"/>
    <property type="match status" value="1"/>
</dbReference>